<comment type="caution">
    <text evidence="3">The sequence shown here is derived from an EMBL/GenBank/DDBJ whole genome shotgun (WGS) entry which is preliminary data.</text>
</comment>
<dbReference type="InterPro" id="IPR000008">
    <property type="entry name" value="C2_dom"/>
</dbReference>
<sequence length="208" mass="22543">MDAVASSPLRETDGGSDDDLAGTDSMSFKMRIVLKIMKAELTQNFESYGNRMDPYALVHWEDDEDSFELTKTRVDWNAHMNPVWEHTCRPQLYKGNATVRIEVVEANMVGPSTLCGEATCKAEDLVSQLPAPGVPSTSQAAMHAETSLPLTLNGKVVNGKLSVVNDCLAVQGDGQGLCTGNACPELGVPLNTDHRRSGNASQEDFEEL</sequence>
<name>A0ABP0HAD5_9DINO</name>
<keyword evidence="4" id="KW-1185">Reference proteome</keyword>
<feature type="domain" description="C2" evidence="2">
    <location>
        <begin position="12"/>
        <end position="135"/>
    </location>
</feature>
<reference evidence="3 4" key="1">
    <citation type="submission" date="2024-02" db="EMBL/GenBank/DDBJ databases">
        <authorList>
            <person name="Chen Y."/>
            <person name="Shah S."/>
            <person name="Dougan E. K."/>
            <person name="Thang M."/>
            <person name="Chan C."/>
        </authorList>
    </citation>
    <scope>NUCLEOTIDE SEQUENCE [LARGE SCALE GENOMIC DNA]</scope>
</reference>
<gene>
    <name evidence="3" type="ORF">CCMP2556_LOCUS778</name>
</gene>
<proteinExistence type="predicted"/>
<dbReference type="EMBL" id="CAXAMN010000226">
    <property type="protein sequence ID" value="CAK8987175.1"/>
    <property type="molecule type" value="Genomic_DNA"/>
</dbReference>
<evidence type="ECO:0000256" key="1">
    <source>
        <dbReference type="SAM" id="MobiDB-lite"/>
    </source>
</evidence>
<dbReference type="InterPro" id="IPR035892">
    <property type="entry name" value="C2_domain_sf"/>
</dbReference>
<feature type="region of interest" description="Disordered" evidence="1">
    <location>
        <begin position="189"/>
        <end position="208"/>
    </location>
</feature>
<evidence type="ECO:0000313" key="4">
    <source>
        <dbReference type="Proteomes" id="UP001642484"/>
    </source>
</evidence>
<dbReference type="Pfam" id="PF00168">
    <property type="entry name" value="C2"/>
    <property type="match status" value="1"/>
</dbReference>
<dbReference type="PROSITE" id="PS50004">
    <property type="entry name" value="C2"/>
    <property type="match status" value="1"/>
</dbReference>
<protein>
    <recommendedName>
        <fullName evidence="2">C2 domain-containing protein</fullName>
    </recommendedName>
</protein>
<evidence type="ECO:0000259" key="2">
    <source>
        <dbReference type="PROSITE" id="PS50004"/>
    </source>
</evidence>
<dbReference type="Gene3D" id="2.60.40.150">
    <property type="entry name" value="C2 domain"/>
    <property type="match status" value="1"/>
</dbReference>
<feature type="region of interest" description="Disordered" evidence="1">
    <location>
        <begin position="1"/>
        <end position="22"/>
    </location>
</feature>
<evidence type="ECO:0000313" key="3">
    <source>
        <dbReference type="EMBL" id="CAK8987175.1"/>
    </source>
</evidence>
<organism evidence="3 4">
    <name type="scientific">Durusdinium trenchii</name>
    <dbReference type="NCBI Taxonomy" id="1381693"/>
    <lineage>
        <taxon>Eukaryota</taxon>
        <taxon>Sar</taxon>
        <taxon>Alveolata</taxon>
        <taxon>Dinophyceae</taxon>
        <taxon>Suessiales</taxon>
        <taxon>Symbiodiniaceae</taxon>
        <taxon>Durusdinium</taxon>
    </lineage>
</organism>
<dbReference type="Proteomes" id="UP001642484">
    <property type="component" value="Unassembled WGS sequence"/>
</dbReference>
<accession>A0ABP0HAD5</accession>
<dbReference type="SUPFAM" id="SSF49562">
    <property type="entry name" value="C2 domain (Calcium/lipid-binding domain, CaLB)"/>
    <property type="match status" value="1"/>
</dbReference>